<protein>
    <submittedName>
        <fullName evidence="1">Uncharacterized protein</fullName>
    </submittedName>
</protein>
<name>A0A814M7W0_9BILA</name>
<sequence>MGVEAEGRRFKSCANKVKEVEAQWLVAYKLQCNSCEASYIGKVERIKEYKTSNSSACFQHMKNNVRHKIDYDGIEIIDRADNNMKLQVKELLHILNQKPTLNKSF</sequence>
<dbReference type="Proteomes" id="UP000663879">
    <property type="component" value="Unassembled WGS sequence"/>
</dbReference>
<comment type="caution">
    <text evidence="1">The sequence shown here is derived from an EMBL/GenBank/DDBJ whole genome shotgun (WGS) entry which is preliminary data.</text>
</comment>
<gene>
    <name evidence="1" type="ORF">OXX778_LOCUS19958</name>
</gene>
<keyword evidence="2" id="KW-1185">Reference proteome</keyword>
<evidence type="ECO:0000313" key="1">
    <source>
        <dbReference type="EMBL" id="CAF1075842.1"/>
    </source>
</evidence>
<dbReference type="AlphaFoldDB" id="A0A814M7W0"/>
<proteinExistence type="predicted"/>
<dbReference type="OrthoDB" id="10245581at2759"/>
<organism evidence="1 2">
    <name type="scientific">Brachionus calyciflorus</name>
    <dbReference type="NCBI Taxonomy" id="104777"/>
    <lineage>
        <taxon>Eukaryota</taxon>
        <taxon>Metazoa</taxon>
        <taxon>Spiralia</taxon>
        <taxon>Gnathifera</taxon>
        <taxon>Rotifera</taxon>
        <taxon>Eurotatoria</taxon>
        <taxon>Monogononta</taxon>
        <taxon>Pseudotrocha</taxon>
        <taxon>Ploima</taxon>
        <taxon>Brachionidae</taxon>
        <taxon>Brachionus</taxon>
    </lineage>
</organism>
<dbReference type="EMBL" id="CAJNOC010006345">
    <property type="protein sequence ID" value="CAF1075842.1"/>
    <property type="molecule type" value="Genomic_DNA"/>
</dbReference>
<accession>A0A814M7W0</accession>
<reference evidence="1" key="1">
    <citation type="submission" date="2021-02" db="EMBL/GenBank/DDBJ databases">
        <authorList>
            <person name="Nowell W R."/>
        </authorList>
    </citation>
    <scope>NUCLEOTIDE SEQUENCE</scope>
    <source>
        <strain evidence="1">Ploen Becks lab</strain>
    </source>
</reference>
<evidence type="ECO:0000313" key="2">
    <source>
        <dbReference type="Proteomes" id="UP000663879"/>
    </source>
</evidence>